<dbReference type="Gene3D" id="2.40.50.100">
    <property type="match status" value="1"/>
</dbReference>
<evidence type="ECO:0000259" key="4">
    <source>
        <dbReference type="PROSITE" id="PS50126"/>
    </source>
</evidence>
<dbReference type="PANTHER" id="PTHR12686">
    <property type="entry name" value="3'-5' EXORIBONUCLEASE CSL4-RELATED"/>
    <property type="match status" value="1"/>
</dbReference>
<evidence type="ECO:0000256" key="2">
    <source>
        <dbReference type="ARBA" id="ARBA00022490"/>
    </source>
</evidence>
<dbReference type="Pfam" id="PF14382">
    <property type="entry name" value="ECR1_N"/>
    <property type="match status" value="1"/>
</dbReference>
<feature type="domain" description="S1 motif" evidence="4">
    <location>
        <begin position="73"/>
        <end position="152"/>
    </location>
</feature>
<comment type="subcellular location">
    <subcellularLocation>
        <location evidence="1">Nucleus</location>
        <location evidence="1">Nucleolus</location>
    </subcellularLocation>
</comment>
<dbReference type="SUPFAM" id="SSF110324">
    <property type="entry name" value="Ribosomal L27 protein-like"/>
    <property type="match status" value="1"/>
</dbReference>
<dbReference type="GO" id="GO:0005730">
    <property type="term" value="C:nucleolus"/>
    <property type="evidence" value="ECO:0007669"/>
    <property type="project" value="UniProtKB-SubCell"/>
</dbReference>
<evidence type="ECO:0000256" key="1">
    <source>
        <dbReference type="ARBA" id="ARBA00004604"/>
    </source>
</evidence>
<accession>A0A0D6RAG2</accession>
<protein>
    <recommendedName>
        <fullName evidence="4">S1 motif domain-containing protein</fullName>
    </recommendedName>
</protein>
<organism evidence="5">
    <name type="scientific">Araucaria cunninghamii</name>
    <name type="common">Hoop pine</name>
    <name type="synonym">Moreton Bay pine</name>
    <dbReference type="NCBI Taxonomy" id="56994"/>
    <lineage>
        <taxon>Eukaryota</taxon>
        <taxon>Viridiplantae</taxon>
        <taxon>Streptophyta</taxon>
        <taxon>Embryophyta</taxon>
        <taxon>Tracheophyta</taxon>
        <taxon>Spermatophyta</taxon>
        <taxon>Pinopsida</taxon>
        <taxon>Pinidae</taxon>
        <taxon>Conifers II</taxon>
        <taxon>Araucariales</taxon>
        <taxon>Araucariaceae</taxon>
        <taxon>Araucaria</taxon>
    </lineage>
</organism>
<dbReference type="EMBL" id="GCKF01015282">
    <property type="protein sequence ID" value="JAG98950.1"/>
    <property type="molecule type" value="Transcribed_RNA"/>
</dbReference>
<dbReference type="InterPro" id="IPR019495">
    <property type="entry name" value="EXOSC1_C"/>
</dbReference>
<dbReference type="AlphaFoldDB" id="A0A0D6RAG2"/>
<dbReference type="Pfam" id="PF10447">
    <property type="entry name" value="EXOSC1"/>
    <property type="match status" value="1"/>
</dbReference>
<dbReference type="PANTHER" id="PTHR12686:SF8">
    <property type="entry name" value="EXOSOME COMPLEX COMPONENT CSL4"/>
    <property type="match status" value="1"/>
</dbReference>
<reference evidence="5" key="1">
    <citation type="submission" date="2015-03" db="EMBL/GenBank/DDBJ databases">
        <title>A transcriptome of Araucaria cunninghamii, an australian fine timber species.</title>
        <authorList>
            <person name="Jing Yi C.J.Y."/>
            <person name="Yin San L.Y.S."/>
            <person name="Abdul Karim S.S."/>
            <person name="Wan Azmi N.N."/>
            <person name="Hercus R.R."/>
            <person name="Croft L.L."/>
        </authorList>
    </citation>
    <scope>NUCLEOTIDE SEQUENCE</scope>
    <source>
        <strain evidence="5">MI0301</strain>
        <tissue evidence="5">Leaf</tissue>
    </source>
</reference>
<dbReference type="GO" id="GO:0005737">
    <property type="term" value="C:cytoplasm"/>
    <property type="evidence" value="ECO:0007669"/>
    <property type="project" value="TreeGrafter"/>
</dbReference>
<dbReference type="InterPro" id="IPR012340">
    <property type="entry name" value="NA-bd_OB-fold"/>
</dbReference>
<evidence type="ECO:0000313" key="5">
    <source>
        <dbReference type="EMBL" id="JAG98950.1"/>
    </source>
</evidence>
<dbReference type="FunFam" id="2.40.50.140:FF:000223">
    <property type="entry name" value="Chromosome 1, whole genome shotgun sequence"/>
    <property type="match status" value="1"/>
</dbReference>
<dbReference type="SUPFAM" id="SSF50249">
    <property type="entry name" value="Nucleic acid-binding proteins"/>
    <property type="match status" value="1"/>
</dbReference>
<keyword evidence="2" id="KW-0963">Cytoplasm</keyword>
<name>A0A0D6RAG2_ARACU</name>
<dbReference type="InterPro" id="IPR003029">
    <property type="entry name" value="S1_domain"/>
</dbReference>
<dbReference type="InterPro" id="IPR025721">
    <property type="entry name" value="Exosome_cplx_N_dom"/>
</dbReference>
<dbReference type="GO" id="GO:0000176">
    <property type="term" value="C:nuclear exosome (RNase complex)"/>
    <property type="evidence" value="ECO:0007669"/>
    <property type="project" value="TreeGrafter"/>
</dbReference>
<proteinExistence type="predicted"/>
<keyword evidence="3" id="KW-0271">Exosome</keyword>
<dbReference type="PROSITE" id="PS50126">
    <property type="entry name" value="S1"/>
    <property type="match status" value="1"/>
</dbReference>
<dbReference type="InterPro" id="IPR039771">
    <property type="entry name" value="Csl4"/>
</dbReference>
<dbReference type="Gene3D" id="2.40.50.140">
    <property type="entry name" value="Nucleic acid-binding proteins"/>
    <property type="match status" value="1"/>
</dbReference>
<dbReference type="GO" id="GO:0003723">
    <property type="term" value="F:RNA binding"/>
    <property type="evidence" value="ECO:0007669"/>
    <property type="project" value="InterPro"/>
</dbReference>
<sequence>METKEYKTPGEALGRFKDYIAGPGTYVNPNNNTIYACAVGIKRVIPPPPNAQDKRPTIEVVKEKEHGVVPEPGAIVTARITKVMSRMASADIVCVGTRAVKEKFTGIVRQQDVRATEIDKVDMHMSFRPGDVIRAEVLSLGDARAYYLSTAKNDLGVVSAESVAGAMMVPFSWTEMQCPLTGQLERRKVAKVV</sequence>
<dbReference type="CDD" id="cd05791">
    <property type="entry name" value="S1_CSL4"/>
    <property type="match status" value="1"/>
</dbReference>
<dbReference type="GO" id="GO:0006396">
    <property type="term" value="P:RNA processing"/>
    <property type="evidence" value="ECO:0007669"/>
    <property type="project" value="InterPro"/>
</dbReference>
<evidence type="ECO:0000256" key="3">
    <source>
        <dbReference type="ARBA" id="ARBA00022835"/>
    </source>
</evidence>